<evidence type="ECO:0000256" key="1">
    <source>
        <dbReference type="ARBA" id="ARBA00005466"/>
    </source>
</evidence>
<dbReference type="STRING" id="1325734.A0A428QSP2"/>
<proteinExistence type="inferred from homology"/>
<accession>A0A428QSP2</accession>
<dbReference type="PROSITE" id="PS00862">
    <property type="entry name" value="OX2_COVAL_FAD"/>
    <property type="match status" value="1"/>
</dbReference>
<gene>
    <name evidence="7" type="ORF">CEP54_002856</name>
</gene>
<dbReference type="PROSITE" id="PS51387">
    <property type="entry name" value="FAD_PCMH"/>
    <property type="match status" value="1"/>
</dbReference>
<dbReference type="GO" id="GO:0071949">
    <property type="term" value="F:FAD binding"/>
    <property type="evidence" value="ECO:0007669"/>
    <property type="project" value="InterPro"/>
</dbReference>
<evidence type="ECO:0000256" key="4">
    <source>
        <dbReference type="ARBA" id="ARBA00023002"/>
    </source>
</evidence>
<dbReference type="SUPFAM" id="SSF56176">
    <property type="entry name" value="FAD-binding/transporter-associated domain-like"/>
    <property type="match status" value="1"/>
</dbReference>
<dbReference type="InterPro" id="IPR006094">
    <property type="entry name" value="Oxid_FAD_bind_N"/>
</dbReference>
<keyword evidence="3" id="KW-0274">FAD</keyword>
<protein>
    <recommendedName>
        <fullName evidence="6">FAD-binding PCMH-type domain-containing protein</fullName>
    </recommendedName>
</protein>
<dbReference type="AlphaFoldDB" id="A0A428QSP2"/>
<dbReference type="EMBL" id="NKCI01000017">
    <property type="protein sequence ID" value="RSL68299.1"/>
    <property type="molecule type" value="Genomic_DNA"/>
</dbReference>
<dbReference type="InterPro" id="IPR006093">
    <property type="entry name" value="Oxy_OxRdtase_FAD_BS"/>
</dbReference>
<evidence type="ECO:0000256" key="2">
    <source>
        <dbReference type="ARBA" id="ARBA00022630"/>
    </source>
</evidence>
<dbReference type="Pfam" id="PF01565">
    <property type="entry name" value="FAD_binding_4"/>
    <property type="match status" value="1"/>
</dbReference>
<keyword evidence="2" id="KW-0285">Flavoprotein</keyword>
<dbReference type="InterPro" id="IPR036318">
    <property type="entry name" value="FAD-bd_PCMH-like_sf"/>
</dbReference>
<evidence type="ECO:0000259" key="6">
    <source>
        <dbReference type="PROSITE" id="PS51387"/>
    </source>
</evidence>
<dbReference type="Gene3D" id="3.40.462.20">
    <property type="match status" value="1"/>
</dbReference>
<dbReference type="Gene3D" id="3.30.465.10">
    <property type="match status" value="1"/>
</dbReference>
<dbReference type="InterPro" id="IPR016166">
    <property type="entry name" value="FAD-bd_PCMH"/>
</dbReference>
<name>A0A428QSP2_9HYPO</name>
<dbReference type="GO" id="GO:0016491">
    <property type="term" value="F:oxidoreductase activity"/>
    <property type="evidence" value="ECO:0007669"/>
    <property type="project" value="UniProtKB-KW"/>
</dbReference>
<keyword evidence="8" id="KW-1185">Reference proteome</keyword>
<keyword evidence="4" id="KW-0560">Oxidoreductase</keyword>
<dbReference type="InterPro" id="IPR016169">
    <property type="entry name" value="FAD-bd_PCMH_sub2"/>
</dbReference>
<evidence type="ECO:0000256" key="3">
    <source>
        <dbReference type="ARBA" id="ARBA00022827"/>
    </source>
</evidence>
<comment type="caution">
    <text evidence="7">The sequence shown here is derived from an EMBL/GenBank/DDBJ whole genome shotgun (WGS) entry which is preliminary data.</text>
</comment>
<evidence type="ECO:0000313" key="7">
    <source>
        <dbReference type="EMBL" id="RSL68299.1"/>
    </source>
</evidence>
<organism evidence="7 8">
    <name type="scientific">Fusarium duplospermum</name>
    <dbReference type="NCBI Taxonomy" id="1325734"/>
    <lineage>
        <taxon>Eukaryota</taxon>
        <taxon>Fungi</taxon>
        <taxon>Dikarya</taxon>
        <taxon>Ascomycota</taxon>
        <taxon>Pezizomycotina</taxon>
        <taxon>Sordariomycetes</taxon>
        <taxon>Hypocreomycetidae</taxon>
        <taxon>Hypocreales</taxon>
        <taxon>Nectriaceae</taxon>
        <taxon>Fusarium</taxon>
        <taxon>Fusarium solani species complex</taxon>
    </lineage>
</organism>
<evidence type="ECO:0000313" key="8">
    <source>
        <dbReference type="Proteomes" id="UP000288168"/>
    </source>
</evidence>
<comment type="similarity">
    <text evidence="1">Belongs to the oxygen-dependent FAD-linked oxidoreductase family.</text>
</comment>
<dbReference type="OrthoDB" id="415825at2759"/>
<dbReference type="Proteomes" id="UP000288168">
    <property type="component" value="Unassembled WGS sequence"/>
</dbReference>
<sequence>MASSLTGLDSVKHLVNSDVSIERPSRWSDTNIEKPALILTPKTEQDVQAALQVAKTNNLAVVASGGGHGTFVTVSPKTLYLDMKEFKTIELNKDKGTVQVGGGVVTGELSKTLAKDGYYTPLPNSNAVGVVGCVIGGGNTPLNGLHGWMADVVVSFRVVTVGGDILDVSSSSTGKELTLFNALCGAGHGLSVITFIEIFIYPIADLNMPEGKVWTRSLVFPVSAIDTAARLFLDLLRPPPAASITLLGMRSPPGTPAAGVPIVVLGYSYFGPAEEAEKHASLLFQEDLVGKAIMTTTLLVPMENINDKLDPLNTHGGHKAIASCRLEKTNIEAIKNAFQLWLSVTTKYPDSQKSPLALSSLNSTKPTELGQGNSGSSKFVEGRNRDISAQIVTICQKEETMAALRGFMDDTVAELRKGDPGVVPRSFPNNLRFGINLEEMFDKERLAELREVKKLWDADGLFWSPFEA</sequence>
<dbReference type="InterPro" id="IPR050416">
    <property type="entry name" value="FAD-linked_Oxidoreductase"/>
</dbReference>
<dbReference type="PANTHER" id="PTHR42973:SF7">
    <property type="entry name" value="FAD-BINDING PCMH-TYPE DOMAIN-CONTAINING PROTEIN"/>
    <property type="match status" value="1"/>
</dbReference>
<reference evidence="7 8" key="1">
    <citation type="submission" date="2017-06" db="EMBL/GenBank/DDBJ databases">
        <title>Comparative genomic analysis of Ambrosia Fusariam Clade fungi.</title>
        <authorList>
            <person name="Stajich J.E."/>
            <person name="Carrillo J."/>
            <person name="Kijimoto T."/>
            <person name="Eskalen A."/>
            <person name="O'Donnell K."/>
            <person name="Kasson M."/>
        </authorList>
    </citation>
    <scope>NUCLEOTIDE SEQUENCE [LARGE SCALE GENOMIC DNA]</scope>
    <source>
        <strain evidence="7 8">NRRL62584</strain>
    </source>
</reference>
<feature type="region of interest" description="Disordered" evidence="5">
    <location>
        <begin position="357"/>
        <end position="380"/>
    </location>
</feature>
<feature type="compositionally biased region" description="Polar residues" evidence="5">
    <location>
        <begin position="357"/>
        <end position="377"/>
    </location>
</feature>
<dbReference type="PANTHER" id="PTHR42973">
    <property type="entry name" value="BINDING OXIDOREDUCTASE, PUTATIVE (AFU_ORTHOLOGUE AFUA_1G17690)-RELATED"/>
    <property type="match status" value="1"/>
</dbReference>
<evidence type="ECO:0000256" key="5">
    <source>
        <dbReference type="SAM" id="MobiDB-lite"/>
    </source>
</evidence>
<feature type="domain" description="FAD-binding PCMH-type" evidence="6">
    <location>
        <begin position="31"/>
        <end position="203"/>
    </location>
</feature>